<dbReference type="WBParaSite" id="nRc.2.0.1.t32287-RA">
    <property type="protein sequence ID" value="nRc.2.0.1.t32287-RA"/>
    <property type="gene ID" value="nRc.2.0.1.g32287"/>
</dbReference>
<protein>
    <submittedName>
        <fullName evidence="2">Uncharacterized protein</fullName>
    </submittedName>
</protein>
<evidence type="ECO:0000313" key="2">
    <source>
        <dbReference type="WBParaSite" id="nRc.2.0.1.t32287-RA"/>
    </source>
</evidence>
<dbReference type="Proteomes" id="UP000887565">
    <property type="component" value="Unplaced"/>
</dbReference>
<sequence length="134" mass="15239">MTNDDECSPASTLTRNYSNQNKVDYNLISVYNGSNDHVINRQATNFVSRHLTCLVCSSIESVIHIDLEDNRRISYDAARPYCNKHDWVKCYKNQDACFTIVQPSSFNSARIPISSSINCHIRTQQFGIRLESGS</sequence>
<keyword evidence="1" id="KW-1185">Reference proteome</keyword>
<reference evidence="2" key="1">
    <citation type="submission" date="2022-11" db="UniProtKB">
        <authorList>
            <consortium name="WormBaseParasite"/>
        </authorList>
    </citation>
    <scope>IDENTIFICATION</scope>
</reference>
<dbReference type="AlphaFoldDB" id="A0A915K0T4"/>
<accession>A0A915K0T4</accession>
<organism evidence="1 2">
    <name type="scientific">Romanomermis culicivorax</name>
    <name type="common">Nematode worm</name>
    <dbReference type="NCBI Taxonomy" id="13658"/>
    <lineage>
        <taxon>Eukaryota</taxon>
        <taxon>Metazoa</taxon>
        <taxon>Ecdysozoa</taxon>
        <taxon>Nematoda</taxon>
        <taxon>Enoplea</taxon>
        <taxon>Dorylaimia</taxon>
        <taxon>Mermithida</taxon>
        <taxon>Mermithoidea</taxon>
        <taxon>Mermithidae</taxon>
        <taxon>Romanomermis</taxon>
    </lineage>
</organism>
<evidence type="ECO:0000313" key="1">
    <source>
        <dbReference type="Proteomes" id="UP000887565"/>
    </source>
</evidence>
<name>A0A915K0T4_ROMCU</name>
<proteinExistence type="predicted"/>